<name>A0AAP9N0Z2_PSEPU</name>
<feature type="domain" description="RNA polymerase sigma-70 region 2" evidence="1">
    <location>
        <begin position="18"/>
        <end position="79"/>
    </location>
</feature>
<sequence length="87" mass="10117">MLQESGVRSFDHPDIVELYSNHHSWLRRWLSQRINCPKTAADLAHGTFLRVLRKSISPHIEQPRAYLRTIAHGLFANHVQFRTTSTP</sequence>
<reference evidence="2 3" key="1">
    <citation type="submission" date="2016-04" db="EMBL/GenBank/DDBJ databases">
        <authorList>
            <person name="Qiu J."/>
        </authorList>
    </citation>
    <scope>NUCLEOTIDE SEQUENCE [LARGE SCALE GENOMIC DNA]</scope>
    <source>
        <strain evidence="2 3">JQ581</strain>
    </source>
</reference>
<evidence type="ECO:0000313" key="3">
    <source>
        <dbReference type="Proteomes" id="UP000076857"/>
    </source>
</evidence>
<dbReference type="EMBL" id="CP050951">
    <property type="protein sequence ID" value="QJQ11552.1"/>
    <property type="molecule type" value="Genomic_DNA"/>
</dbReference>
<dbReference type="Pfam" id="PF04542">
    <property type="entry name" value="Sigma70_r2"/>
    <property type="match status" value="1"/>
</dbReference>
<dbReference type="InterPro" id="IPR007627">
    <property type="entry name" value="RNA_pol_sigma70_r2"/>
</dbReference>
<organism evidence="2 3">
    <name type="scientific">Pseudomonas putida</name>
    <name type="common">Arthrobacter siderocapsulatus</name>
    <dbReference type="NCBI Taxonomy" id="303"/>
    <lineage>
        <taxon>Bacteria</taxon>
        <taxon>Pseudomonadati</taxon>
        <taxon>Pseudomonadota</taxon>
        <taxon>Gammaproteobacteria</taxon>
        <taxon>Pseudomonadales</taxon>
        <taxon>Pseudomonadaceae</taxon>
        <taxon>Pseudomonas</taxon>
    </lineage>
</organism>
<proteinExistence type="predicted"/>
<dbReference type="Proteomes" id="UP000076857">
    <property type="component" value="Chromosome"/>
</dbReference>
<evidence type="ECO:0000313" key="2">
    <source>
        <dbReference type="EMBL" id="QJQ11552.1"/>
    </source>
</evidence>
<protein>
    <recommendedName>
        <fullName evidence="1">RNA polymerase sigma-70 region 2 domain-containing protein</fullName>
    </recommendedName>
</protein>
<dbReference type="Gene3D" id="1.10.1740.10">
    <property type="match status" value="1"/>
</dbReference>
<dbReference type="GO" id="GO:0006352">
    <property type="term" value="P:DNA-templated transcription initiation"/>
    <property type="evidence" value="ECO:0007669"/>
    <property type="project" value="InterPro"/>
</dbReference>
<dbReference type="InterPro" id="IPR013325">
    <property type="entry name" value="RNA_pol_sigma_r2"/>
</dbReference>
<accession>A0AAP9N0Z2</accession>
<evidence type="ECO:0000259" key="1">
    <source>
        <dbReference type="Pfam" id="PF04542"/>
    </source>
</evidence>
<reference evidence="2 3" key="2">
    <citation type="submission" date="2020-04" db="EMBL/GenBank/DDBJ databases">
        <title>Complete genome sequence of Pseudomonas putida strain JQ581.</title>
        <authorList>
            <person name="Mu Y."/>
        </authorList>
    </citation>
    <scope>NUCLEOTIDE SEQUENCE [LARGE SCALE GENOMIC DNA]</scope>
    <source>
        <strain evidence="2 3">JQ581</strain>
    </source>
</reference>
<dbReference type="SUPFAM" id="SSF88946">
    <property type="entry name" value="Sigma2 domain of RNA polymerase sigma factors"/>
    <property type="match status" value="1"/>
</dbReference>
<dbReference type="AlphaFoldDB" id="A0AAP9N0Z2"/>
<dbReference type="GO" id="GO:0003700">
    <property type="term" value="F:DNA-binding transcription factor activity"/>
    <property type="evidence" value="ECO:0007669"/>
    <property type="project" value="InterPro"/>
</dbReference>
<gene>
    <name evidence="2" type="ORF">A3L25_019790</name>
</gene>